<dbReference type="CDD" id="cd03809">
    <property type="entry name" value="GT4_MtfB-like"/>
    <property type="match status" value="1"/>
</dbReference>
<feature type="domain" description="Glycosyl transferase family 1" evidence="2">
    <location>
        <begin position="145"/>
        <end position="301"/>
    </location>
</feature>
<keyword evidence="1 4" id="KW-0808">Transferase</keyword>
<proteinExistence type="predicted"/>
<sequence>MSVGMKAYTQALLDRRAFLAPEIDLVPCGHGENFSIGEQIALPLEIARSRARLVHYPTQYLPLVRSVPYVLTIHDLIHCRFAEFYEAKVAWYYRAVVAPAARGARRLIVGDERSIEDCVRYLGAEASRIRVVPLGIEPSFLEAISVPPPERPYLFYAGNHREHKDLPTLLAAWAALPERERYDLVVTGADDFGDLHARYERFGRRLIALGDIDEPTLRRTYAAASALVHPALWEGFGLTMLEAMALGTPVIACSDAVPRPLEAAALTFAPRDVAAVTRAIESLSRDPSAWADRRALGRNAAHELTWDRFARRIAAVYAEALER</sequence>
<evidence type="ECO:0000259" key="2">
    <source>
        <dbReference type="Pfam" id="PF00534"/>
    </source>
</evidence>
<dbReference type="PANTHER" id="PTHR46401">
    <property type="entry name" value="GLYCOSYLTRANSFERASE WBBK-RELATED"/>
    <property type="match status" value="1"/>
</dbReference>
<reference evidence="4" key="1">
    <citation type="submission" date="2009-10" db="EMBL/GenBank/DDBJ databases">
        <title>Diversity of trophic interactions inside an arsenic-rich microbial ecosystem.</title>
        <authorList>
            <person name="Bertin P.N."/>
            <person name="Heinrich-Salmeron A."/>
            <person name="Pelletier E."/>
            <person name="Goulhen-Chollet F."/>
            <person name="Arsene-Ploetze F."/>
            <person name="Gallien S."/>
            <person name="Calteau A."/>
            <person name="Vallenet D."/>
            <person name="Casiot C."/>
            <person name="Chane-Woon-Ming B."/>
            <person name="Giloteaux L."/>
            <person name="Barakat M."/>
            <person name="Bonnefoy V."/>
            <person name="Bruneel O."/>
            <person name="Chandler M."/>
            <person name="Cleiss J."/>
            <person name="Duran R."/>
            <person name="Elbaz-Poulichet F."/>
            <person name="Fonknechten N."/>
            <person name="Lauga B."/>
            <person name="Mornico D."/>
            <person name="Ortet P."/>
            <person name="Schaeffer C."/>
            <person name="Siguier P."/>
            <person name="Alexander Thil Smith A."/>
            <person name="Van Dorsselaer A."/>
            <person name="Weissenbach J."/>
            <person name="Medigue C."/>
            <person name="Le Paslier D."/>
        </authorList>
    </citation>
    <scope>NUCLEOTIDE SEQUENCE</scope>
</reference>
<dbReference type="InterPro" id="IPR028098">
    <property type="entry name" value="Glyco_trans_4-like_N"/>
</dbReference>
<evidence type="ECO:0000259" key="3">
    <source>
        <dbReference type="Pfam" id="PF13439"/>
    </source>
</evidence>
<accession>E6PC42</accession>
<name>E6PC42_9ZZZZ</name>
<organism evidence="4">
    <name type="scientific">mine drainage metagenome</name>
    <dbReference type="NCBI Taxonomy" id="410659"/>
    <lineage>
        <taxon>unclassified sequences</taxon>
        <taxon>metagenomes</taxon>
        <taxon>ecological metagenomes</taxon>
    </lineage>
</organism>
<comment type="caution">
    <text evidence="4">The sequence shown here is derived from an EMBL/GenBank/DDBJ whole genome shotgun (WGS) entry which is preliminary data.</text>
</comment>
<dbReference type="InterPro" id="IPR001296">
    <property type="entry name" value="Glyco_trans_1"/>
</dbReference>
<gene>
    <name evidence="4" type="ORF">CARN1_1912</name>
</gene>
<dbReference type="GO" id="GO:0009103">
    <property type="term" value="P:lipopolysaccharide biosynthetic process"/>
    <property type="evidence" value="ECO:0007669"/>
    <property type="project" value="TreeGrafter"/>
</dbReference>
<dbReference type="Gene3D" id="3.40.50.2000">
    <property type="entry name" value="Glycogen Phosphorylase B"/>
    <property type="match status" value="2"/>
</dbReference>
<dbReference type="Pfam" id="PF13439">
    <property type="entry name" value="Glyco_transf_4"/>
    <property type="match status" value="1"/>
</dbReference>
<dbReference type="PANTHER" id="PTHR46401:SF2">
    <property type="entry name" value="GLYCOSYLTRANSFERASE WBBK-RELATED"/>
    <property type="match status" value="1"/>
</dbReference>
<protein>
    <submittedName>
        <fullName evidence="4">Putative Mannosyltransferase</fullName>
    </submittedName>
</protein>
<feature type="domain" description="Glycosyltransferase subfamily 4-like N-terminal" evidence="3">
    <location>
        <begin position="27"/>
        <end position="139"/>
    </location>
</feature>
<evidence type="ECO:0000313" key="4">
    <source>
        <dbReference type="EMBL" id="CBH74025.1"/>
    </source>
</evidence>
<evidence type="ECO:0000256" key="1">
    <source>
        <dbReference type="ARBA" id="ARBA00022679"/>
    </source>
</evidence>
<dbReference type="EMBL" id="CABL01000001">
    <property type="protein sequence ID" value="CBH74025.1"/>
    <property type="molecule type" value="Genomic_DNA"/>
</dbReference>
<dbReference type="AlphaFoldDB" id="E6PC42"/>
<keyword evidence="4" id="KW-0328">Glycosyltransferase</keyword>
<dbReference type="Pfam" id="PF00534">
    <property type="entry name" value="Glycos_transf_1"/>
    <property type="match status" value="1"/>
</dbReference>
<dbReference type="SUPFAM" id="SSF53756">
    <property type="entry name" value="UDP-Glycosyltransferase/glycogen phosphorylase"/>
    <property type="match status" value="1"/>
</dbReference>
<dbReference type="GO" id="GO:0016757">
    <property type="term" value="F:glycosyltransferase activity"/>
    <property type="evidence" value="ECO:0007669"/>
    <property type="project" value="UniProtKB-KW"/>
</dbReference>